<sequence length="488" mass="53561">MQASLHTHRGTRAIQKMVEYAPSTGGLALWIRHQDVEVLPVGVRHDPGTSAGAETGALLSAANDGRTIFYMPAFEALSLPLQIGQVAHQVLHVALQHVQRARALERLLGEIDPALFNLCADAIVNSTLGHLAWLELPSTAMTLEGLLASTLNRDQQRPAAALLEWDLERLYRAIDDRRPRLLAGSGDQPRANPRRDGNSGQQSGRAGRDSVQEAQGSAQQAMQRPVQQSAQPDADRNASREDGARASRARWLGAETPRDLLPANDELRPEQEAEQAREWRERLIRAHAGDGAHSMLRELIADLPKVRTPWEHLLRTLLTRGLARTPDQSWSRPARSYLANQGRTPSGRRLPWEPGRTASRAVPRLVVMVDLSGSIDPPLLERFACEIEAISRRLEAGLTIVAGDERVSGVAQFEPGCSNLRELAFDGGGGTDFSPLLREAERHAPDIAVFLTDLDGPAEYKPCYPVIWAVPASNANARHPFGRKLVLE</sequence>
<name>A0AAJ0UCB4_HALSE</name>
<feature type="compositionally biased region" description="Basic and acidic residues" evidence="1">
    <location>
        <begin position="265"/>
        <end position="274"/>
    </location>
</feature>
<dbReference type="InterPro" id="IPR018698">
    <property type="entry name" value="VWA-like_dom"/>
</dbReference>
<dbReference type="Pfam" id="PF13203">
    <property type="entry name" value="DUF2201_N"/>
    <property type="match status" value="1"/>
</dbReference>
<evidence type="ECO:0000256" key="1">
    <source>
        <dbReference type="SAM" id="MobiDB-lite"/>
    </source>
</evidence>
<dbReference type="PANTHER" id="PTHR38730:SF1">
    <property type="entry name" value="SLL7028 PROTEIN"/>
    <property type="match status" value="1"/>
</dbReference>
<dbReference type="EMBL" id="NHSF01000005">
    <property type="protein sequence ID" value="MBK5928999.1"/>
    <property type="molecule type" value="Genomic_DNA"/>
</dbReference>
<dbReference type="CDD" id="cd00198">
    <property type="entry name" value="vWFA"/>
    <property type="match status" value="1"/>
</dbReference>
<evidence type="ECO:0000259" key="3">
    <source>
        <dbReference type="Pfam" id="PF13203"/>
    </source>
</evidence>
<organism evidence="4 5">
    <name type="scientific">Halochromatium salexigens</name>
    <name type="common">Chromatium salexigens</name>
    <dbReference type="NCBI Taxonomy" id="49447"/>
    <lineage>
        <taxon>Bacteria</taxon>
        <taxon>Pseudomonadati</taxon>
        <taxon>Pseudomonadota</taxon>
        <taxon>Gammaproteobacteria</taxon>
        <taxon>Chromatiales</taxon>
        <taxon>Chromatiaceae</taxon>
        <taxon>Halochromatium</taxon>
    </lineage>
</organism>
<accession>A0AAJ0UCB4</accession>
<evidence type="ECO:0000313" key="5">
    <source>
        <dbReference type="Proteomes" id="UP001296967"/>
    </source>
</evidence>
<keyword evidence="5" id="KW-1185">Reference proteome</keyword>
<gene>
    <name evidence="4" type="ORF">CCR82_00205</name>
</gene>
<reference evidence="4" key="1">
    <citation type="submission" date="2017-05" db="EMBL/GenBank/DDBJ databases">
        <authorList>
            <person name="Imhoff J.F."/>
            <person name="Rahn T."/>
            <person name="Kuenzel S."/>
            <person name="Neulinger S.C."/>
        </authorList>
    </citation>
    <scope>NUCLEOTIDE SEQUENCE</scope>
    <source>
        <strain evidence="4">DSM 4395</strain>
    </source>
</reference>
<dbReference type="InterPro" id="IPR025154">
    <property type="entry name" value="Put_metallopeptidase_dom"/>
</dbReference>
<dbReference type="PANTHER" id="PTHR38730">
    <property type="entry name" value="SLL7028 PROTEIN"/>
    <property type="match status" value="1"/>
</dbReference>
<dbReference type="Proteomes" id="UP001296967">
    <property type="component" value="Unassembled WGS sequence"/>
</dbReference>
<dbReference type="AlphaFoldDB" id="A0AAJ0UCB4"/>
<evidence type="ECO:0008006" key="6">
    <source>
        <dbReference type="Google" id="ProtNLM"/>
    </source>
</evidence>
<reference evidence="4" key="2">
    <citation type="journal article" date="2020" name="Microorganisms">
        <title>Osmotic Adaptation and Compatible Solute Biosynthesis of Phototrophic Bacteria as Revealed from Genome Analyses.</title>
        <authorList>
            <person name="Imhoff J.F."/>
            <person name="Rahn T."/>
            <person name="Kunzel S."/>
            <person name="Keller A."/>
            <person name="Neulinger S.C."/>
        </authorList>
    </citation>
    <scope>NUCLEOTIDE SEQUENCE</scope>
    <source>
        <strain evidence="4">DSM 4395</strain>
    </source>
</reference>
<feature type="domain" description="VWA-like" evidence="2">
    <location>
        <begin position="365"/>
        <end position="488"/>
    </location>
</feature>
<feature type="compositionally biased region" description="Polar residues" evidence="1">
    <location>
        <begin position="212"/>
        <end position="231"/>
    </location>
</feature>
<evidence type="ECO:0000313" key="4">
    <source>
        <dbReference type="EMBL" id="MBK5928999.1"/>
    </source>
</evidence>
<protein>
    <recommendedName>
        <fullName evidence="6">VWA-like domain-containing protein</fullName>
    </recommendedName>
</protein>
<feature type="region of interest" description="Disordered" evidence="1">
    <location>
        <begin position="180"/>
        <end position="274"/>
    </location>
</feature>
<feature type="domain" description="Putative metallopeptidase" evidence="3">
    <location>
        <begin position="6"/>
        <end position="356"/>
    </location>
</feature>
<dbReference type="RefSeq" id="WP_201243194.1">
    <property type="nucleotide sequence ID" value="NZ_NHSF01000005.1"/>
</dbReference>
<proteinExistence type="predicted"/>
<dbReference type="Pfam" id="PF09967">
    <property type="entry name" value="DUF2201"/>
    <property type="match status" value="1"/>
</dbReference>
<comment type="caution">
    <text evidence="4">The sequence shown here is derived from an EMBL/GenBank/DDBJ whole genome shotgun (WGS) entry which is preliminary data.</text>
</comment>
<evidence type="ECO:0000259" key="2">
    <source>
        <dbReference type="Pfam" id="PF09967"/>
    </source>
</evidence>
<feature type="compositionally biased region" description="Basic and acidic residues" evidence="1">
    <location>
        <begin position="233"/>
        <end position="245"/>
    </location>
</feature>